<name>A0AA90NUU5_9GAMM</name>
<gene>
    <name evidence="5" type="ORF">QS748_11530</name>
</gene>
<dbReference type="InterPro" id="IPR018247">
    <property type="entry name" value="EF_Hand_1_Ca_BS"/>
</dbReference>
<evidence type="ECO:0000256" key="1">
    <source>
        <dbReference type="ARBA" id="ARBA00022723"/>
    </source>
</evidence>
<accession>A0AA90NUU5</accession>
<dbReference type="Proteomes" id="UP001178148">
    <property type="component" value="Unassembled WGS sequence"/>
</dbReference>
<dbReference type="PROSITE" id="PS00018">
    <property type="entry name" value="EF_HAND_1"/>
    <property type="match status" value="1"/>
</dbReference>
<protein>
    <submittedName>
        <fullName evidence="5">PilC/PilY family type IV pilus protein</fullName>
    </submittedName>
</protein>
<keyword evidence="2" id="KW-0106">Calcium</keyword>
<evidence type="ECO:0000259" key="4">
    <source>
        <dbReference type="Pfam" id="PF05567"/>
    </source>
</evidence>
<evidence type="ECO:0000256" key="3">
    <source>
        <dbReference type="SAM" id="MobiDB-lite"/>
    </source>
</evidence>
<evidence type="ECO:0000313" key="5">
    <source>
        <dbReference type="EMBL" id="MDP0589775.1"/>
    </source>
</evidence>
<evidence type="ECO:0000256" key="2">
    <source>
        <dbReference type="ARBA" id="ARBA00022837"/>
    </source>
</evidence>
<dbReference type="InterPro" id="IPR008707">
    <property type="entry name" value="B-propeller_PilY1"/>
</dbReference>
<keyword evidence="6" id="KW-1185">Reference proteome</keyword>
<dbReference type="EMBL" id="JASXSV010000020">
    <property type="protein sequence ID" value="MDP0589775.1"/>
    <property type="molecule type" value="Genomic_DNA"/>
</dbReference>
<keyword evidence="1" id="KW-0479">Metal-binding</keyword>
<dbReference type="GO" id="GO:0046872">
    <property type="term" value="F:metal ion binding"/>
    <property type="evidence" value="ECO:0007669"/>
    <property type="project" value="UniProtKB-KW"/>
</dbReference>
<evidence type="ECO:0000313" key="6">
    <source>
        <dbReference type="Proteomes" id="UP001178148"/>
    </source>
</evidence>
<reference evidence="5 6" key="1">
    <citation type="journal article" date="2023" name="bioRxiv">
        <title>An intranuclear bacterial parasite of deep-sea mussels expresses apoptosis inhibitors acquired from its host.</title>
        <authorList>
            <person name="Gonzalez Porras M.A."/>
            <person name="Assie A."/>
            <person name="Tietjen M."/>
            <person name="Violette M."/>
            <person name="Kleiner M."/>
            <person name="Gruber-Vodicka H."/>
            <person name="Dubilier N."/>
            <person name="Leisch N."/>
        </authorList>
    </citation>
    <scope>NUCLEOTIDE SEQUENCE [LARGE SCALE GENOMIC DNA]</scope>
    <source>
        <strain evidence="5">IAP13</strain>
    </source>
</reference>
<dbReference type="Pfam" id="PF05567">
    <property type="entry name" value="T4P_PilY1"/>
    <property type="match status" value="1"/>
</dbReference>
<sequence>MEKQLQSWIYVLYLALFIDASAEASSSLYSATPPSLNKATDPLVMLVMSVNHELFKKAYSDYSDLDGDGILDTTYNDNFNYLGYFDNQWCYTYKNAKSKYYPVKKANGVNQHFCTSRTAGWSGNFLNWATMSRIDVLRKVLFGGKRFKDTAGQTILERSYLPRDIHSFVKVYKSTVNASVRSLTPFNNGTISLCNLSVSENGEPVVRVASGEWPRWASTEVRQCQWGSQNSPSYSLKLAEHNVYVQSCVAGRGADNSKHCKSYIDGKYKPVGMLQHYGEEGGIRFGLISGGYDKNISGGLLRRNITRLVGNEDSANDEINIVTGEFNKSVRGIIHHINIFRIAKYSYDSSKYLDCSTYGISTDRFVNSISRATGSSKHCSNWGNPLAEMYLEALRYFSGEEQPSTQYNTNNDNYFIEGLSKENWISPQGNGNACANCTIVLISTGFNSFDTDEFGGANDVPGIRAAGGVDRLTDNVGLMEAVTNPDVNFPGVFLADKMGGGKQCEEVEISKLSDIRGICPESPQLEGGYHIAGLAWHGRTADLRTDLAGKQSVKTYTIQLAESIPSFSLDAAGKTVTFQPVCQAHSNRSECSLTDVVVEFLALDKKKGRFLFTWEDSLWGNDYDYDASSSIEFCIASACSPAIGEHQVQLSVRQESKNAGAETWYSYTITGTGRDGIVLPMAQDAGGSSSSSQGQGETVTTIFNAIGHTATQLPKPLWFAAKYGGFFDLDKDSSPGNDFNGDDSPDIGDTREWDSRNNITGAAGADGLPDNYFLIRNPSLLERQLGKVFHDISARTASGANVALVAHSSKGTGTLYQAVFQPKLELNKKVVTWGGMLHALFIDNKGWVREDSNKNGMLDDYSIDRVIELVFDPDTGQTVVQRYSVVNDNKIIDGGGRPLKDLNALWDARDALASITNLVDQRTYNAVASGGRHILTWLDSNNDQIVNGDEVRPFVPATFINKEGYLGIAASKAAGLVNYIRGEEVEGLRSRIIDYDLDGIDEAWRLGDIINSTPIAVTVPTDAYDTRYGDSSYGVFKEYYKNRRHVIYVGANDGLIHAFNGGFMDDDVYAYNVSGGAGETAHPLGYELWAYAPMNLLPHLRWLAEPDYPHVYYMDGESQAFDVNIFTADADHPGGWGTILVMGMRQGGGTIDVTVEGNKRIMRSGYVVLDVTNPEKPPQLLDEITSPALGFSTSKPVLVKYRKAGEGGDWSNPVRNQWYLIFASGPSGSGNIGLRRALEHGESDQNLSVFAYDLKNKMLVSGLDPLTTARSNSYGGDMTATDWNQDYQDDAVYFGAIDTSRTILSGELLRFKVGDSIESSAVSSLLSTGQPITAAPLTLRDGNDYWIYSGTGRLLVNNDNKDKSGNSFYGVKEPADVNGLHLFDNVSLGSLIDTTNIVVKTSGQVLLRNKDGYSPVIIGGNTVNSFEFLRQTMRKQPGWKIDLRSDGVAPSGKSMNKANNLFSMILFSENKPSADSCQLEGHGFLYGLHYLTGTSSPKNILDVFDVTKGNEKLSLTNVDFGWGYLSSPSIFHEQKGQSKIVMKGAGGNFYTHEIVYEFSSFGRQSWRQIFEVP</sequence>
<feature type="region of interest" description="Disordered" evidence="3">
    <location>
        <begin position="734"/>
        <end position="755"/>
    </location>
</feature>
<organism evidence="5 6">
    <name type="scientific">Candidatus Endonucleibacter bathymodioli</name>
    <dbReference type="NCBI Taxonomy" id="539814"/>
    <lineage>
        <taxon>Bacteria</taxon>
        <taxon>Pseudomonadati</taxon>
        <taxon>Pseudomonadota</taxon>
        <taxon>Gammaproteobacteria</taxon>
        <taxon>Oceanospirillales</taxon>
        <taxon>Endozoicomonadaceae</taxon>
        <taxon>Candidatus Endonucleibacter</taxon>
    </lineage>
</organism>
<comment type="caution">
    <text evidence="5">The sequence shown here is derived from an EMBL/GenBank/DDBJ whole genome shotgun (WGS) entry which is preliminary data.</text>
</comment>
<proteinExistence type="predicted"/>
<feature type="domain" description="PilY1 beta-propeller" evidence="4">
    <location>
        <begin position="1006"/>
        <end position="1200"/>
    </location>
</feature>